<dbReference type="VEuPathDB" id="AmoebaDB:NF0013520"/>
<evidence type="ECO:0008006" key="4">
    <source>
        <dbReference type="Google" id="ProtNLM"/>
    </source>
</evidence>
<dbReference type="OrthoDB" id="10432840at2759"/>
<sequence length="620" mass="72930">MESSSPSPTFIIPLFIIILFLCSPFILTTINYKDSNDGVSSYNQVHGEPSTVVPLPNIDFSEMYPFIQHIDTYISYKTQIESFPNMLLIIYFPWDSITIYEVKQALIEVYKEFSQTDRLFTEYNGELLNGLTLIPTTSNSYNNNTSDNKFVVRVINYHNVQDKDLKEKLVTLTSPSIRFIKGLESERHYFYSQYSSTMLMRFINISLNRKMLTEEYRDVCINESTRNEQAREKALSHILEEEQVLIGYFPDQSKDEQMYLEKFYNSTFNYVQPLRLKFVKVLSESKLKEYFGCHSTLLGKFRKISTVVLYNIVKDVIHVYNSEPKLLADWVLEKYEPLVGEIQSQSSRKFLEYKNKVMLFLESSQNDAIMKAFKKFSFETYNHFKGVEYRFGFIEREYAKNLYRSYIRSGPNPGQVLTVYNMPEDIFPSAMIVVNSTIYFLDKCLERTYDKFEAYQHCFQKFLDQPSLFIHHNSLQIKDSISYNALKSILNLQFRSKLALVFIFSSSFGNTNYYLSMLDEISQEMSPFLDIYKLDVKYNDIPSELFDNIGLVYSKYSELDYNMENIPYLILVPNHQDSPNRIYRQPTISYSLLRKWISEYVAQYLMQRVEIPTGTGELVL</sequence>
<evidence type="ECO:0000313" key="2">
    <source>
        <dbReference type="EMBL" id="KAF0979866.1"/>
    </source>
</evidence>
<keyword evidence="3" id="KW-1185">Reference proteome</keyword>
<dbReference type="GeneID" id="68108237"/>
<organism evidence="2 3">
    <name type="scientific">Naegleria fowleri</name>
    <name type="common">Brain eating amoeba</name>
    <dbReference type="NCBI Taxonomy" id="5763"/>
    <lineage>
        <taxon>Eukaryota</taxon>
        <taxon>Discoba</taxon>
        <taxon>Heterolobosea</taxon>
        <taxon>Tetramitia</taxon>
        <taxon>Eutetramitia</taxon>
        <taxon>Vahlkampfiidae</taxon>
        <taxon>Naegleria</taxon>
    </lineage>
</organism>
<dbReference type="VEuPathDB" id="AmoebaDB:FDP41_001019"/>
<keyword evidence="1" id="KW-0472">Membrane</keyword>
<dbReference type="EMBL" id="VFQX01000022">
    <property type="protein sequence ID" value="KAF0979866.1"/>
    <property type="molecule type" value="Genomic_DNA"/>
</dbReference>
<evidence type="ECO:0000313" key="3">
    <source>
        <dbReference type="Proteomes" id="UP000444721"/>
    </source>
</evidence>
<dbReference type="Proteomes" id="UP000444721">
    <property type="component" value="Unassembled WGS sequence"/>
</dbReference>
<protein>
    <recommendedName>
        <fullName evidence="4">Thioredoxin domain-containing protein</fullName>
    </recommendedName>
</protein>
<dbReference type="RefSeq" id="XP_044564579.1">
    <property type="nucleotide sequence ID" value="XM_044700460.1"/>
</dbReference>
<proteinExistence type="predicted"/>
<accession>A0A6A5BX03</accession>
<name>A0A6A5BX03_NAEFO</name>
<dbReference type="AlphaFoldDB" id="A0A6A5BX03"/>
<evidence type="ECO:0000256" key="1">
    <source>
        <dbReference type="SAM" id="Phobius"/>
    </source>
</evidence>
<feature type="transmembrane region" description="Helical" evidence="1">
    <location>
        <begin position="12"/>
        <end position="32"/>
    </location>
</feature>
<gene>
    <name evidence="2" type="ORF">FDP41_001019</name>
</gene>
<dbReference type="VEuPathDB" id="AmoebaDB:NfTy_049930"/>
<keyword evidence="1" id="KW-1133">Transmembrane helix</keyword>
<comment type="caution">
    <text evidence="2">The sequence shown here is derived from an EMBL/GenBank/DDBJ whole genome shotgun (WGS) entry which is preliminary data.</text>
</comment>
<keyword evidence="1" id="KW-0812">Transmembrane</keyword>
<reference evidence="2 3" key="1">
    <citation type="journal article" date="2019" name="Sci. Rep.">
        <title>Nanopore sequencing improves the draft genome of the human pathogenic amoeba Naegleria fowleri.</title>
        <authorList>
            <person name="Liechti N."/>
            <person name="Schurch N."/>
            <person name="Bruggmann R."/>
            <person name="Wittwer M."/>
        </authorList>
    </citation>
    <scope>NUCLEOTIDE SEQUENCE [LARGE SCALE GENOMIC DNA]</scope>
    <source>
        <strain evidence="2 3">ATCC 30894</strain>
    </source>
</reference>